<name>A0ABZ2F3U4_METCP</name>
<dbReference type="Proteomes" id="UP001359308">
    <property type="component" value="Chromosome"/>
</dbReference>
<dbReference type="InterPro" id="IPR008490">
    <property type="entry name" value="Transposase_InsH_N"/>
</dbReference>
<evidence type="ECO:0000313" key="5">
    <source>
        <dbReference type="Proteomes" id="UP001359308"/>
    </source>
</evidence>
<feature type="domain" description="Transposase IS4-like" evidence="2">
    <location>
        <begin position="275"/>
        <end position="441"/>
    </location>
</feature>
<protein>
    <submittedName>
        <fullName evidence="4">IS1182 family transposase</fullName>
    </submittedName>
</protein>
<organism evidence="4 5">
    <name type="scientific">Methylococcus capsulatus</name>
    <dbReference type="NCBI Taxonomy" id="414"/>
    <lineage>
        <taxon>Bacteria</taxon>
        <taxon>Pseudomonadati</taxon>
        <taxon>Pseudomonadota</taxon>
        <taxon>Gammaproteobacteria</taxon>
        <taxon>Methylococcales</taxon>
        <taxon>Methylococcaceae</taxon>
        <taxon>Methylococcus</taxon>
    </lineage>
</organism>
<feature type="domain" description="Transposase InsH N-terminal" evidence="3">
    <location>
        <begin position="19"/>
        <end position="109"/>
    </location>
</feature>
<evidence type="ECO:0000313" key="4">
    <source>
        <dbReference type="EMBL" id="WWF01806.1"/>
    </source>
</evidence>
<sequence length="451" mass="49389">MSNFRAIDRSTGYLLPPAVDEWLPERHLARFVVEVIDKLDLSSMTRAYRGSGSASYHPAMLLGLLVYGYATGVFSSRKIERATYDSVAFRFIAANSHPDHDTLATFRRRFLEDIERLFVEVLMLAREMGLLKLGTVALDGTKIHANASRHAALSYEHANKLEAKLRQEVAELLALAEAEDRSDVPDGLSIPEELARREDRLAKIGAAKAKIEARAKARCAREQAEYEAKLAAREESAKIGKKPGGKPPAPPAADPGPTDQVNLTDEASRIMKVPGGGFEQCYNAQAVVATDSLLVVAQDVVQDSNDKRQVAPMLKKLGALPEGLGKPESLLADNGYFSEANVNGCAAAGIAPLIALGREQHHPGWKKRFAEAGPAPGNPTPMQTMAHRLATPEGKRLYALRKQIVEPVFGIIKSVMGFRQFSLRGLQKVKGEWHLVTLAWNVRRMFALMPA</sequence>
<gene>
    <name evidence="4" type="ORF">N4J17_15260</name>
</gene>
<feature type="region of interest" description="Disordered" evidence="1">
    <location>
        <begin position="234"/>
        <end position="262"/>
    </location>
</feature>
<dbReference type="EMBL" id="CP104311">
    <property type="protein sequence ID" value="WWF01806.1"/>
    <property type="molecule type" value="Genomic_DNA"/>
</dbReference>
<evidence type="ECO:0000256" key="1">
    <source>
        <dbReference type="SAM" id="MobiDB-lite"/>
    </source>
</evidence>
<dbReference type="InterPro" id="IPR002559">
    <property type="entry name" value="Transposase_11"/>
</dbReference>
<dbReference type="RefSeq" id="WP_338457611.1">
    <property type="nucleotide sequence ID" value="NZ_CP104311.1"/>
</dbReference>
<dbReference type="Pfam" id="PF01609">
    <property type="entry name" value="DDE_Tnp_1"/>
    <property type="match status" value="1"/>
</dbReference>
<evidence type="ECO:0000259" key="2">
    <source>
        <dbReference type="Pfam" id="PF01609"/>
    </source>
</evidence>
<feature type="compositionally biased region" description="Pro residues" evidence="1">
    <location>
        <begin position="245"/>
        <end position="254"/>
    </location>
</feature>
<keyword evidence="5" id="KW-1185">Reference proteome</keyword>
<dbReference type="InterPro" id="IPR047629">
    <property type="entry name" value="IS1182_transpos"/>
</dbReference>
<evidence type="ECO:0000259" key="3">
    <source>
        <dbReference type="Pfam" id="PF05598"/>
    </source>
</evidence>
<dbReference type="PANTHER" id="PTHR33408">
    <property type="entry name" value="TRANSPOSASE"/>
    <property type="match status" value="1"/>
</dbReference>
<proteinExistence type="predicted"/>
<accession>A0ABZ2F3U4</accession>
<reference evidence="4 5" key="1">
    <citation type="submission" date="2022-09" db="EMBL/GenBank/DDBJ databases">
        <authorList>
            <person name="Giprobiosintez L."/>
        </authorList>
    </citation>
    <scope>NUCLEOTIDE SEQUENCE [LARGE SCALE GENOMIC DNA]</scope>
    <source>
        <strain evidence="5">VKPM-B-12549 (GBS-15)</strain>
    </source>
</reference>
<dbReference type="Pfam" id="PF05598">
    <property type="entry name" value="DUF772"/>
    <property type="match status" value="1"/>
</dbReference>
<dbReference type="NCBIfam" id="NF033551">
    <property type="entry name" value="transpos_IS1182"/>
    <property type="match status" value="1"/>
</dbReference>